<organism evidence="1 2">
    <name type="scientific">Acer saccharum</name>
    <name type="common">Sugar maple</name>
    <dbReference type="NCBI Taxonomy" id="4024"/>
    <lineage>
        <taxon>Eukaryota</taxon>
        <taxon>Viridiplantae</taxon>
        <taxon>Streptophyta</taxon>
        <taxon>Embryophyta</taxon>
        <taxon>Tracheophyta</taxon>
        <taxon>Spermatophyta</taxon>
        <taxon>Magnoliopsida</taxon>
        <taxon>eudicotyledons</taxon>
        <taxon>Gunneridae</taxon>
        <taxon>Pentapetalae</taxon>
        <taxon>rosids</taxon>
        <taxon>malvids</taxon>
        <taxon>Sapindales</taxon>
        <taxon>Sapindaceae</taxon>
        <taxon>Hippocastanoideae</taxon>
        <taxon>Acereae</taxon>
        <taxon>Acer</taxon>
    </lineage>
</organism>
<evidence type="ECO:0000313" key="2">
    <source>
        <dbReference type="Proteomes" id="UP001168877"/>
    </source>
</evidence>
<name>A0AA39W2Z9_ACESA</name>
<accession>A0AA39W2Z9</accession>
<reference evidence="1" key="1">
    <citation type="journal article" date="2022" name="Plant J.">
        <title>Strategies of tolerance reflected in two North American maple genomes.</title>
        <authorList>
            <person name="McEvoy S.L."/>
            <person name="Sezen U.U."/>
            <person name="Trouern-Trend A."/>
            <person name="McMahon S.M."/>
            <person name="Schaberg P.G."/>
            <person name="Yang J."/>
            <person name="Wegrzyn J.L."/>
            <person name="Swenson N.G."/>
        </authorList>
    </citation>
    <scope>NUCLEOTIDE SEQUENCE</scope>
    <source>
        <strain evidence="1">NS2018</strain>
    </source>
</reference>
<comment type="caution">
    <text evidence="1">The sequence shown here is derived from an EMBL/GenBank/DDBJ whole genome shotgun (WGS) entry which is preliminary data.</text>
</comment>
<dbReference type="EMBL" id="JAUESC010000001">
    <property type="protein sequence ID" value="KAK0607959.1"/>
    <property type="molecule type" value="Genomic_DNA"/>
</dbReference>
<proteinExistence type="predicted"/>
<gene>
    <name evidence="1" type="ORF">LWI29_023289</name>
</gene>
<evidence type="ECO:0000313" key="1">
    <source>
        <dbReference type="EMBL" id="KAK0607959.1"/>
    </source>
</evidence>
<dbReference type="Proteomes" id="UP001168877">
    <property type="component" value="Unassembled WGS sequence"/>
</dbReference>
<keyword evidence="2" id="KW-1185">Reference proteome</keyword>
<reference evidence="1" key="2">
    <citation type="submission" date="2023-06" db="EMBL/GenBank/DDBJ databases">
        <authorList>
            <person name="Swenson N.G."/>
            <person name="Wegrzyn J.L."/>
            <person name="Mcevoy S.L."/>
        </authorList>
    </citation>
    <scope>NUCLEOTIDE SEQUENCE</scope>
    <source>
        <strain evidence="1">NS2018</strain>
        <tissue evidence="1">Leaf</tissue>
    </source>
</reference>
<dbReference type="AlphaFoldDB" id="A0AA39W2Z9"/>
<sequence>MGSRRSPLEMIADPILICLFFDSEFPTNPGLLEYDEISNLANLSLHRTQIRRLVRLEIWVSGDSEGWVFQRK</sequence>
<protein>
    <submittedName>
        <fullName evidence="1">Uncharacterized protein</fullName>
    </submittedName>
</protein>